<dbReference type="Pfam" id="PF13432">
    <property type="entry name" value="TPR_16"/>
    <property type="match status" value="1"/>
</dbReference>
<dbReference type="RefSeq" id="WP_394841099.1">
    <property type="nucleotide sequence ID" value="NZ_CP089982.1"/>
</dbReference>
<sequence>MRTTKSQYDDAMDVAAFDEALARHDAGELGNAIRLLERLAARQPNRPAFVGMLASVQYEHGDYQKSAANARRAVALSPRCQMASVTLFQSLYHLGDHEGAFREIARFRAIRHSAEYERTLPTIEASALRKLQTRPLDSDQRRLLEIVRAELEERPLKH</sequence>
<keyword evidence="2" id="KW-1185">Reference proteome</keyword>
<dbReference type="EMBL" id="CP089982">
    <property type="protein sequence ID" value="WXA90486.1"/>
    <property type="molecule type" value="Genomic_DNA"/>
</dbReference>
<evidence type="ECO:0008006" key="3">
    <source>
        <dbReference type="Google" id="ProtNLM"/>
    </source>
</evidence>
<evidence type="ECO:0000313" key="2">
    <source>
        <dbReference type="Proteomes" id="UP001379533"/>
    </source>
</evidence>
<dbReference type="Proteomes" id="UP001379533">
    <property type="component" value="Chromosome"/>
</dbReference>
<dbReference type="SUPFAM" id="SSF48452">
    <property type="entry name" value="TPR-like"/>
    <property type="match status" value="1"/>
</dbReference>
<dbReference type="Gene3D" id="1.25.40.10">
    <property type="entry name" value="Tetratricopeptide repeat domain"/>
    <property type="match status" value="1"/>
</dbReference>
<protein>
    <recommendedName>
        <fullName evidence="3">Tetratricopeptide repeat protein</fullName>
    </recommendedName>
</protein>
<proteinExistence type="predicted"/>
<name>A0ABZ2K2C0_9BACT</name>
<organism evidence="1 2">
    <name type="scientific">Pendulispora brunnea</name>
    <dbReference type="NCBI Taxonomy" id="2905690"/>
    <lineage>
        <taxon>Bacteria</taxon>
        <taxon>Pseudomonadati</taxon>
        <taxon>Myxococcota</taxon>
        <taxon>Myxococcia</taxon>
        <taxon>Myxococcales</taxon>
        <taxon>Sorangiineae</taxon>
        <taxon>Pendulisporaceae</taxon>
        <taxon>Pendulispora</taxon>
    </lineage>
</organism>
<evidence type="ECO:0000313" key="1">
    <source>
        <dbReference type="EMBL" id="WXA90486.1"/>
    </source>
</evidence>
<reference evidence="1 2" key="1">
    <citation type="submission" date="2021-12" db="EMBL/GenBank/DDBJ databases">
        <title>Discovery of the Pendulisporaceae a myxobacterial family with distinct sporulation behavior and unique specialized metabolism.</title>
        <authorList>
            <person name="Garcia R."/>
            <person name="Popoff A."/>
            <person name="Bader C.D."/>
            <person name="Loehr J."/>
            <person name="Walesch S."/>
            <person name="Walt C."/>
            <person name="Boldt J."/>
            <person name="Bunk B."/>
            <person name="Haeckl F.J.F.P.J."/>
            <person name="Gunesch A.P."/>
            <person name="Birkelbach J."/>
            <person name="Nuebel U."/>
            <person name="Pietschmann T."/>
            <person name="Bach T."/>
            <person name="Mueller R."/>
        </authorList>
    </citation>
    <scope>NUCLEOTIDE SEQUENCE [LARGE SCALE GENOMIC DNA]</scope>
    <source>
        <strain evidence="1 2">MSr12523</strain>
    </source>
</reference>
<dbReference type="InterPro" id="IPR011990">
    <property type="entry name" value="TPR-like_helical_dom_sf"/>
</dbReference>
<gene>
    <name evidence="1" type="ORF">LZC95_29020</name>
</gene>
<accession>A0ABZ2K2C0</accession>